<proteinExistence type="predicted"/>
<evidence type="ECO:0008006" key="4">
    <source>
        <dbReference type="Google" id="ProtNLM"/>
    </source>
</evidence>
<feature type="region of interest" description="Disordered" evidence="1">
    <location>
        <begin position="236"/>
        <end position="257"/>
    </location>
</feature>
<reference evidence="3" key="1">
    <citation type="journal article" date="2017" name="bioRxiv">
        <title>Comparative analysis of the genomes of Stylophora pistillata and Acropora digitifera provides evidence for extensive differences between species of corals.</title>
        <authorList>
            <person name="Voolstra C.R."/>
            <person name="Li Y."/>
            <person name="Liew Y.J."/>
            <person name="Baumgarten S."/>
            <person name="Zoccola D."/>
            <person name="Flot J.-F."/>
            <person name="Tambutte S."/>
            <person name="Allemand D."/>
            <person name="Aranda M."/>
        </authorList>
    </citation>
    <scope>NUCLEOTIDE SEQUENCE [LARGE SCALE GENOMIC DNA]</scope>
</reference>
<dbReference type="AlphaFoldDB" id="A0A2B4SHH9"/>
<evidence type="ECO:0000313" key="3">
    <source>
        <dbReference type="Proteomes" id="UP000225706"/>
    </source>
</evidence>
<gene>
    <name evidence="2" type="ORF">AWC38_SpisGene6791</name>
</gene>
<comment type="caution">
    <text evidence="2">The sequence shown here is derived from an EMBL/GenBank/DDBJ whole genome shotgun (WGS) entry which is preliminary data.</text>
</comment>
<accession>A0A2B4SHH9</accession>
<feature type="compositionally biased region" description="Polar residues" evidence="1">
    <location>
        <begin position="236"/>
        <end position="250"/>
    </location>
</feature>
<evidence type="ECO:0000313" key="2">
    <source>
        <dbReference type="EMBL" id="PFX28523.1"/>
    </source>
</evidence>
<dbReference type="InterPro" id="IPR035983">
    <property type="entry name" value="Hect_E3_ubiquitin_ligase"/>
</dbReference>
<sequence length="610" mass="68301">MTDNNEDLQHISSACAIAKQALEAIGNLQNNDIRNVAAFTATNIASTSSVPSSSPSIAAELARRFPTYSARGVTATRKRTSASAFMSSKSRGNKSGRPSKTIFHKDLVIIPNSNANQVPSHVNRVKLEERGLIIHQLPFNRNWSYLDLKRNIESQLPREDIMFEYLKACYGTLVTPKLAKGVRMDGERIIKLFRSRECVIRCLEPFEEIDRDEDDEELMIPSFTQFTGDLSENLVHGSSSSLQHQNSKAVSTDPGELLMTEDPMPYLPEMENNESVNSYEVVVDVNEIFPPTSPSNNGEVPTKVIRVHRSNVRADMLDIFSDPFIFKSSLNAIIINQLGHEEAGQGNGVLREAFALFWKEFYESHMLGETERVPYIRHDFDHNKWEAVGRILVKGYTESQYFPYKLSKVFLAGCIFGEGSITLEMLQDSFKCYVSPSETSLIEGCLANSIACDSDEMLDFLSAFDFETKEKIYVFGKSSFDFPANINSCLDVNVSCYSATSELSVCQACYRRLIKFKKASVHLEELKDELKGIFKDRELPRKKPLLSVESDSGEIQASCHGKSLKCVQFNPINTTCTSNATANFNISTMISQQGRYIPARFPIGSIGVLI</sequence>
<dbReference type="Gene3D" id="3.90.1750.10">
    <property type="entry name" value="Hect, E3 ligase catalytic domains"/>
    <property type="match status" value="1"/>
</dbReference>
<keyword evidence="3" id="KW-1185">Reference proteome</keyword>
<name>A0A2B4SHH9_STYPI</name>
<dbReference type="SUPFAM" id="SSF56204">
    <property type="entry name" value="Hect, E3 ligase catalytic domain"/>
    <property type="match status" value="1"/>
</dbReference>
<dbReference type="Proteomes" id="UP000225706">
    <property type="component" value="Unassembled WGS sequence"/>
</dbReference>
<dbReference type="GO" id="GO:0004842">
    <property type="term" value="F:ubiquitin-protein transferase activity"/>
    <property type="evidence" value="ECO:0007669"/>
    <property type="project" value="InterPro"/>
</dbReference>
<protein>
    <recommendedName>
        <fullName evidence="4">HECT domain-containing protein</fullName>
    </recommendedName>
</protein>
<organism evidence="2 3">
    <name type="scientific">Stylophora pistillata</name>
    <name type="common">Smooth cauliflower coral</name>
    <dbReference type="NCBI Taxonomy" id="50429"/>
    <lineage>
        <taxon>Eukaryota</taxon>
        <taxon>Metazoa</taxon>
        <taxon>Cnidaria</taxon>
        <taxon>Anthozoa</taxon>
        <taxon>Hexacorallia</taxon>
        <taxon>Scleractinia</taxon>
        <taxon>Astrocoeniina</taxon>
        <taxon>Pocilloporidae</taxon>
        <taxon>Stylophora</taxon>
    </lineage>
</organism>
<evidence type="ECO:0000256" key="1">
    <source>
        <dbReference type="SAM" id="MobiDB-lite"/>
    </source>
</evidence>
<dbReference type="OrthoDB" id="5986703at2759"/>
<dbReference type="EMBL" id="LSMT01000082">
    <property type="protein sequence ID" value="PFX28523.1"/>
    <property type="molecule type" value="Genomic_DNA"/>
</dbReference>